<dbReference type="InterPro" id="IPR008966">
    <property type="entry name" value="Adhesion_dom_sf"/>
</dbReference>
<keyword evidence="3" id="KW-0732">Signal</keyword>
<evidence type="ECO:0000313" key="6">
    <source>
        <dbReference type="EMBL" id="QKJ85194.1"/>
    </source>
</evidence>
<evidence type="ECO:0000313" key="7">
    <source>
        <dbReference type="Proteomes" id="UP000505325"/>
    </source>
</evidence>
<dbReference type="Pfam" id="PF00419">
    <property type="entry name" value="Fimbrial"/>
    <property type="match status" value="1"/>
</dbReference>
<dbReference type="RefSeq" id="WP_173632312.1">
    <property type="nucleotide sequence ID" value="NZ_CP054212.1"/>
</dbReference>
<name>A0A6M8U6Q9_9GAMM</name>
<protein>
    <recommendedName>
        <fullName evidence="5">Fimbrial-type adhesion domain-containing protein</fullName>
    </recommendedName>
</protein>
<keyword evidence="4" id="KW-0281">Fimbrium</keyword>
<proteinExistence type="inferred from homology"/>
<reference evidence="6 7" key="1">
    <citation type="submission" date="2020-06" db="EMBL/GenBank/DDBJ databases">
        <title>Genome sequence of Paramixta manurensis strain PD-1.</title>
        <authorList>
            <person name="Lee C.W."/>
            <person name="Kim J."/>
        </authorList>
    </citation>
    <scope>NUCLEOTIDE SEQUENCE [LARGE SCALE GENOMIC DNA]</scope>
    <source>
        <strain evidence="6 7">PD-1</strain>
    </source>
</reference>
<organism evidence="6 7">
    <name type="scientific">Paramixta manurensis</name>
    <dbReference type="NCBI Taxonomy" id="2740817"/>
    <lineage>
        <taxon>Bacteria</taxon>
        <taxon>Pseudomonadati</taxon>
        <taxon>Pseudomonadota</taxon>
        <taxon>Gammaproteobacteria</taxon>
        <taxon>Enterobacterales</taxon>
        <taxon>Erwiniaceae</taxon>
        <taxon>Paramixta</taxon>
    </lineage>
</organism>
<feature type="domain" description="Fimbrial-type adhesion" evidence="5">
    <location>
        <begin position="31"/>
        <end position="178"/>
    </location>
</feature>
<evidence type="ECO:0000259" key="5">
    <source>
        <dbReference type="Pfam" id="PF00419"/>
    </source>
</evidence>
<evidence type="ECO:0000256" key="1">
    <source>
        <dbReference type="ARBA" id="ARBA00004561"/>
    </source>
</evidence>
<keyword evidence="7" id="KW-1185">Reference proteome</keyword>
<gene>
    <name evidence="6" type="ORF">PMPD1_0211</name>
</gene>
<dbReference type="AlphaFoldDB" id="A0A6M8U6Q9"/>
<dbReference type="KEGG" id="pmak:PMPD1_0211"/>
<evidence type="ECO:0000256" key="2">
    <source>
        <dbReference type="ARBA" id="ARBA00006671"/>
    </source>
</evidence>
<dbReference type="GO" id="GO:0043709">
    <property type="term" value="P:cell adhesion involved in single-species biofilm formation"/>
    <property type="evidence" value="ECO:0007669"/>
    <property type="project" value="TreeGrafter"/>
</dbReference>
<dbReference type="SUPFAM" id="SSF49401">
    <property type="entry name" value="Bacterial adhesins"/>
    <property type="match status" value="1"/>
</dbReference>
<comment type="subcellular location">
    <subcellularLocation>
        <location evidence="1">Fimbrium</location>
    </subcellularLocation>
</comment>
<evidence type="ECO:0000256" key="3">
    <source>
        <dbReference type="ARBA" id="ARBA00022729"/>
    </source>
</evidence>
<dbReference type="InterPro" id="IPR000259">
    <property type="entry name" value="Adhesion_dom_fimbrial"/>
</dbReference>
<dbReference type="PANTHER" id="PTHR33420:SF3">
    <property type="entry name" value="FIMBRIAL SUBUNIT ELFA"/>
    <property type="match status" value="1"/>
</dbReference>
<dbReference type="EMBL" id="CP054212">
    <property type="protein sequence ID" value="QKJ85194.1"/>
    <property type="molecule type" value="Genomic_DNA"/>
</dbReference>
<accession>A0A6M8U6Q9</accession>
<comment type="similarity">
    <text evidence="2">Belongs to the fimbrial protein family.</text>
</comment>
<evidence type="ECO:0000256" key="4">
    <source>
        <dbReference type="ARBA" id="ARBA00023263"/>
    </source>
</evidence>
<dbReference type="Proteomes" id="UP000505325">
    <property type="component" value="Chromosome"/>
</dbReference>
<dbReference type="PANTHER" id="PTHR33420">
    <property type="entry name" value="FIMBRIAL SUBUNIT ELFA-RELATED"/>
    <property type="match status" value="1"/>
</dbReference>
<sequence>MNKLHYVLAPMMVIGSLVSQQSYSATSAALNINGKVISATCAIDINGVSDATVTLPATLASSFSSTNQVRENAPFTINITNCTDVSPGALTLTLTRNTPTSASVFEVPNIGGSAREAALAIYDTAGVVRFNGTTAVAAVPDLNAGKATLNYSVKYLSIDYPVNAGTVKGSLKVELTYK</sequence>
<dbReference type="Gene3D" id="2.60.40.1090">
    <property type="entry name" value="Fimbrial-type adhesion domain"/>
    <property type="match status" value="1"/>
</dbReference>
<dbReference type="InterPro" id="IPR050263">
    <property type="entry name" value="Bact_Fimbrial_Adh_Pro"/>
</dbReference>
<dbReference type="InterPro" id="IPR036937">
    <property type="entry name" value="Adhesion_dom_fimbrial_sf"/>
</dbReference>
<dbReference type="GO" id="GO:0009289">
    <property type="term" value="C:pilus"/>
    <property type="evidence" value="ECO:0007669"/>
    <property type="project" value="UniProtKB-SubCell"/>
</dbReference>